<dbReference type="EMBL" id="CAJOBG010005733">
    <property type="protein sequence ID" value="CAF4163675.1"/>
    <property type="molecule type" value="Genomic_DNA"/>
</dbReference>
<dbReference type="Proteomes" id="UP000681967">
    <property type="component" value="Unassembled WGS sequence"/>
</dbReference>
<dbReference type="EMBL" id="CAJOBF010006060">
    <property type="protein sequence ID" value="CAF4195363.1"/>
    <property type="molecule type" value="Genomic_DNA"/>
</dbReference>
<accession>A0A819Z318</accession>
<comment type="caution">
    <text evidence="4">The sequence shown here is derived from an EMBL/GenBank/DDBJ whole genome shotgun (WGS) entry which is preliminary data.</text>
</comment>
<dbReference type="EMBL" id="CAJOBI010005805">
    <property type="protein sequence ID" value="CAF4042873.1"/>
    <property type="molecule type" value="Genomic_DNA"/>
</dbReference>
<sequence length="115" mass="13138">MLSSPLQTSSSTTIDDRTLKAYLSHNTNWSLEENGHIDHFNLSSSGHGDKFLNSSVHFPAEMRSANLNQMVSSIVDENSEYRDHDMMAAFFQHQTGWINGEQSEQPIHYVQHMKK</sequence>
<evidence type="ECO:0000313" key="1">
    <source>
        <dbReference type="EMBL" id="CAF1636777.1"/>
    </source>
</evidence>
<protein>
    <submittedName>
        <fullName evidence="4">Uncharacterized protein</fullName>
    </submittedName>
</protein>
<keyword evidence="7" id="KW-1185">Reference proteome</keyword>
<dbReference type="Proteomes" id="UP000663842">
    <property type="component" value="Unassembled WGS sequence"/>
</dbReference>
<gene>
    <name evidence="6" type="ORF">BYL167_LOCUS23613</name>
    <name evidence="2" type="ORF">GIL414_LOCUS13932</name>
    <name evidence="1" type="ORF">KQP761_LOCUS27238</name>
    <name evidence="4" type="ORF">OVN521_LOCUS24286</name>
    <name evidence="3" type="ORF">SMN809_LOCUS14210</name>
    <name evidence="5" type="ORF">UXM345_LOCUS27685</name>
</gene>
<evidence type="ECO:0000313" key="7">
    <source>
        <dbReference type="Proteomes" id="UP000663866"/>
    </source>
</evidence>
<evidence type="ECO:0000313" key="5">
    <source>
        <dbReference type="EMBL" id="CAF4195363.1"/>
    </source>
</evidence>
<name>A0A819Z318_9BILA</name>
<dbReference type="Proteomes" id="UP000663866">
    <property type="component" value="Unassembled WGS sequence"/>
</dbReference>
<organism evidence="4 7">
    <name type="scientific">Rotaria magnacalcarata</name>
    <dbReference type="NCBI Taxonomy" id="392030"/>
    <lineage>
        <taxon>Eukaryota</taxon>
        <taxon>Metazoa</taxon>
        <taxon>Spiralia</taxon>
        <taxon>Gnathifera</taxon>
        <taxon>Rotifera</taxon>
        <taxon>Eurotatoria</taxon>
        <taxon>Bdelloidea</taxon>
        <taxon>Philodinida</taxon>
        <taxon>Philodinidae</taxon>
        <taxon>Rotaria</taxon>
    </lineage>
</organism>
<dbReference type="EMBL" id="CAJNOW010014937">
    <property type="protein sequence ID" value="CAF1636777.1"/>
    <property type="molecule type" value="Genomic_DNA"/>
</dbReference>
<evidence type="ECO:0000313" key="6">
    <source>
        <dbReference type="EMBL" id="CAF4200290.1"/>
    </source>
</evidence>
<proteinExistence type="predicted"/>
<dbReference type="EMBL" id="CAJOBJ010005765">
    <property type="protein sequence ID" value="CAF4041486.1"/>
    <property type="molecule type" value="Genomic_DNA"/>
</dbReference>
<evidence type="ECO:0000313" key="3">
    <source>
        <dbReference type="EMBL" id="CAF4042873.1"/>
    </source>
</evidence>
<dbReference type="Proteomes" id="UP000681720">
    <property type="component" value="Unassembled WGS sequence"/>
</dbReference>
<evidence type="ECO:0000313" key="4">
    <source>
        <dbReference type="EMBL" id="CAF4163675.1"/>
    </source>
</evidence>
<dbReference type="EMBL" id="CAJOBH010017546">
    <property type="protein sequence ID" value="CAF4200290.1"/>
    <property type="molecule type" value="Genomic_DNA"/>
</dbReference>
<dbReference type="AlphaFoldDB" id="A0A819Z318"/>
<evidence type="ECO:0000313" key="2">
    <source>
        <dbReference type="EMBL" id="CAF4041486.1"/>
    </source>
</evidence>
<dbReference type="Proteomes" id="UP000663834">
    <property type="component" value="Unassembled WGS sequence"/>
</dbReference>
<dbReference type="Proteomes" id="UP000676336">
    <property type="component" value="Unassembled WGS sequence"/>
</dbReference>
<reference evidence="4" key="1">
    <citation type="submission" date="2021-02" db="EMBL/GenBank/DDBJ databases">
        <authorList>
            <person name="Nowell W R."/>
        </authorList>
    </citation>
    <scope>NUCLEOTIDE SEQUENCE</scope>
</reference>